<feature type="transmembrane region" description="Helical" evidence="8">
    <location>
        <begin position="289"/>
        <end position="311"/>
    </location>
</feature>
<dbReference type="EMBL" id="JACEEZ010009128">
    <property type="protein sequence ID" value="KAG0722739.1"/>
    <property type="molecule type" value="Genomic_DNA"/>
</dbReference>
<sequence>MLERVTGPGITPRRSLRQNMTHLGPTEISDDATEGARSNLSRPSVWESTASWCKNYLHVPSSVKIFYYLTTLLALSTIQHYVDLPHLEGLTGKYSVLNQVFVKKGWGFTLAVFLPFGFFSLLLRPKLMICLKHLIVRSAVTTFFFFIWCQILFPTVDNFSGSCIAGNETLAVTKKECLSTEGREYFSFDISGHSYLLTYCVMIMMEESKEILYFLWLGRRLFGDTAQDKTETSAWPDLNEKQVKALKSRFSKLSPFVAFTFLNMCALALLWDFMLLVTTLYYHTFAEKVIGTVLALLMWGFLYKAAFPWLFTLEMLRS</sequence>
<dbReference type="GO" id="GO:0034389">
    <property type="term" value="P:lipid droplet organization"/>
    <property type="evidence" value="ECO:0007669"/>
    <property type="project" value="TreeGrafter"/>
</dbReference>
<reference evidence="9" key="1">
    <citation type="submission" date="2020-07" db="EMBL/GenBank/DDBJ databases">
        <title>The High-quality genome of the commercially important snow crab, Chionoecetes opilio.</title>
        <authorList>
            <person name="Jeong J.-H."/>
            <person name="Ryu S."/>
        </authorList>
    </citation>
    <scope>NUCLEOTIDE SEQUENCE</scope>
    <source>
        <strain evidence="9">MADBK_172401_WGS</strain>
        <tissue evidence="9">Digestive gland</tissue>
    </source>
</reference>
<accession>A0A8J4YH37</accession>
<evidence type="ECO:0000256" key="4">
    <source>
        <dbReference type="ARBA" id="ARBA00022824"/>
    </source>
</evidence>
<gene>
    <name evidence="9" type="ORF">GWK47_043933</name>
</gene>
<organism evidence="9 10">
    <name type="scientific">Chionoecetes opilio</name>
    <name type="common">Atlantic snow crab</name>
    <name type="synonym">Cancer opilio</name>
    <dbReference type="NCBI Taxonomy" id="41210"/>
    <lineage>
        <taxon>Eukaryota</taxon>
        <taxon>Metazoa</taxon>
        <taxon>Ecdysozoa</taxon>
        <taxon>Arthropoda</taxon>
        <taxon>Crustacea</taxon>
        <taxon>Multicrustacea</taxon>
        <taxon>Malacostraca</taxon>
        <taxon>Eumalacostraca</taxon>
        <taxon>Eucarida</taxon>
        <taxon>Decapoda</taxon>
        <taxon>Pleocyemata</taxon>
        <taxon>Brachyura</taxon>
        <taxon>Eubrachyura</taxon>
        <taxon>Majoidea</taxon>
        <taxon>Majidae</taxon>
        <taxon>Chionoecetes</taxon>
    </lineage>
</organism>
<keyword evidence="7 8" id="KW-0472">Membrane</keyword>
<evidence type="ECO:0000313" key="10">
    <source>
        <dbReference type="Proteomes" id="UP000770661"/>
    </source>
</evidence>
<dbReference type="GO" id="GO:0010945">
    <property type="term" value="F:coenzyme A diphosphatase activity"/>
    <property type="evidence" value="ECO:0007669"/>
    <property type="project" value="InterPro"/>
</dbReference>
<feature type="transmembrane region" description="Helical" evidence="8">
    <location>
        <begin position="256"/>
        <end position="283"/>
    </location>
</feature>
<evidence type="ECO:0000256" key="8">
    <source>
        <dbReference type="SAM" id="Phobius"/>
    </source>
</evidence>
<keyword evidence="4" id="KW-0256">Endoplasmic reticulum</keyword>
<evidence type="ECO:0000313" key="9">
    <source>
        <dbReference type="EMBL" id="KAG0722739.1"/>
    </source>
</evidence>
<evidence type="ECO:0000256" key="7">
    <source>
        <dbReference type="ARBA" id="ARBA00023136"/>
    </source>
</evidence>
<evidence type="ECO:0000256" key="1">
    <source>
        <dbReference type="ARBA" id="ARBA00004477"/>
    </source>
</evidence>
<keyword evidence="5 8" id="KW-1133">Transmembrane helix</keyword>
<keyword evidence="10" id="KW-1185">Reference proteome</keyword>
<dbReference type="GO" id="GO:0008654">
    <property type="term" value="P:phospholipid biosynthetic process"/>
    <property type="evidence" value="ECO:0007669"/>
    <property type="project" value="TreeGrafter"/>
</dbReference>
<dbReference type="OrthoDB" id="5579088at2759"/>
<evidence type="ECO:0000256" key="6">
    <source>
        <dbReference type="ARBA" id="ARBA00023098"/>
    </source>
</evidence>
<dbReference type="Pfam" id="PF10261">
    <property type="entry name" value="FIT"/>
    <property type="match status" value="1"/>
</dbReference>
<dbReference type="AlphaFoldDB" id="A0A8J4YH37"/>
<protein>
    <submittedName>
        <fullName evidence="9">FIT family protein CG10671</fullName>
    </submittedName>
</protein>
<dbReference type="GO" id="GO:0019915">
    <property type="term" value="P:lipid storage"/>
    <property type="evidence" value="ECO:0007669"/>
    <property type="project" value="InterPro"/>
</dbReference>
<feature type="transmembrane region" description="Helical" evidence="8">
    <location>
        <begin position="65"/>
        <end position="82"/>
    </location>
</feature>
<evidence type="ECO:0000256" key="3">
    <source>
        <dbReference type="ARBA" id="ARBA00022801"/>
    </source>
</evidence>
<feature type="transmembrane region" description="Helical" evidence="8">
    <location>
        <begin position="135"/>
        <end position="153"/>
    </location>
</feature>
<dbReference type="Proteomes" id="UP000770661">
    <property type="component" value="Unassembled WGS sequence"/>
</dbReference>
<dbReference type="PANTHER" id="PTHR23129">
    <property type="entry name" value="ACYL-COENZYME A DIPHOSPHATASE FITM2"/>
    <property type="match status" value="1"/>
</dbReference>
<keyword evidence="3" id="KW-0378">Hydrolase</keyword>
<keyword evidence="6" id="KW-0443">Lipid metabolism</keyword>
<evidence type="ECO:0000256" key="2">
    <source>
        <dbReference type="ARBA" id="ARBA00022692"/>
    </source>
</evidence>
<evidence type="ECO:0000256" key="5">
    <source>
        <dbReference type="ARBA" id="ARBA00022989"/>
    </source>
</evidence>
<proteinExistence type="predicted"/>
<feature type="transmembrane region" description="Helical" evidence="8">
    <location>
        <begin position="105"/>
        <end position="123"/>
    </location>
</feature>
<dbReference type="InterPro" id="IPR019388">
    <property type="entry name" value="FIT"/>
</dbReference>
<keyword evidence="2 8" id="KW-0812">Transmembrane</keyword>
<comment type="caution">
    <text evidence="9">The sequence shown here is derived from an EMBL/GenBank/DDBJ whole genome shotgun (WGS) entry which is preliminary data.</text>
</comment>
<dbReference type="PANTHER" id="PTHR23129:SF0">
    <property type="entry name" value="ACYL-COENZYME A DIPHOSPHATASE FITM2"/>
    <property type="match status" value="1"/>
</dbReference>
<dbReference type="GO" id="GO:0005789">
    <property type="term" value="C:endoplasmic reticulum membrane"/>
    <property type="evidence" value="ECO:0007669"/>
    <property type="project" value="UniProtKB-SubCell"/>
</dbReference>
<comment type="subcellular location">
    <subcellularLocation>
        <location evidence="1">Endoplasmic reticulum membrane</location>
        <topology evidence="1">Multi-pass membrane protein</topology>
    </subcellularLocation>
</comment>
<name>A0A8J4YH37_CHIOP</name>